<evidence type="ECO:0000313" key="3">
    <source>
        <dbReference type="Proteomes" id="UP001521184"/>
    </source>
</evidence>
<name>A0ABR3TJC0_9PEZI</name>
<protein>
    <submittedName>
        <fullName evidence="2">Uncharacterized protein</fullName>
    </submittedName>
</protein>
<dbReference type="Proteomes" id="UP001521184">
    <property type="component" value="Unassembled WGS sequence"/>
</dbReference>
<proteinExistence type="predicted"/>
<organism evidence="2 3">
    <name type="scientific">Diplodia intermedia</name>
    <dbReference type="NCBI Taxonomy" id="856260"/>
    <lineage>
        <taxon>Eukaryota</taxon>
        <taxon>Fungi</taxon>
        <taxon>Dikarya</taxon>
        <taxon>Ascomycota</taxon>
        <taxon>Pezizomycotina</taxon>
        <taxon>Dothideomycetes</taxon>
        <taxon>Dothideomycetes incertae sedis</taxon>
        <taxon>Botryosphaeriales</taxon>
        <taxon>Botryosphaeriaceae</taxon>
        <taxon>Diplodia</taxon>
    </lineage>
</organism>
<comment type="caution">
    <text evidence="2">The sequence shown here is derived from an EMBL/GenBank/DDBJ whole genome shotgun (WGS) entry which is preliminary data.</text>
</comment>
<dbReference type="PANTHER" id="PTHR39599">
    <property type="entry name" value="GPI-ANCHORED PROTEIN (EUROFUNG)-RELATED-RELATED"/>
    <property type="match status" value="1"/>
</dbReference>
<feature type="region of interest" description="Disordered" evidence="1">
    <location>
        <begin position="20"/>
        <end position="48"/>
    </location>
</feature>
<evidence type="ECO:0000256" key="1">
    <source>
        <dbReference type="SAM" id="MobiDB-lite"/>
    </source>
</evidence>
<accession>A0ABR3TJC0</accession>
<dbReference type="EMBL" id="JAKEKT020000060">
    <property type="protein sequence ID" value="KAL1639629.1"/>
    <property type="molecule type" value="Genomic_DNA"/>
</dbReference>
<gene>
    <name evidence="2" type="ORF">SLS58_007688</name>
</gene>
<sequence>MSHDPGEKFFLHYWQFEEATGGTEQESDKFRGRAQTADADRNEHYSNSSLAENLLPPLLLHSETPDPGRSLLRFFQRNLFEKRDYQCPTGTNSCASISRPNSCCPSDETCVIVEDTGLGDHTNDIDFAGKPDHHK</sequence>
<evidence type="ECO:0000313" key="2">
    <source>
        <dbReference type="EMBL" id="KAL1639629.1"/>
    </source>
</evidence>
<dbReference type="PANTHER" id="PTHR39599:SF2">
    <property type="entry name" value="ANCHORED PROTEIN, PUTATIVE (AFU_ORTHOLOGUE AFUA_1G09650)-RELATED"/>
    <property type="match status" value="1"/>
</dbReference>
<keyword evidence="3" id="KW-1185">Reference proteome</keyword>
<reference evidence="2 3" key="1">
    <citation type="journal article" date="2023" name="Plant Dis.">
        <title>First Report of Diplodia intermedia Causing Canker and Dieback Diseases on Apple Trees in Canada.</title>
        <authorList>
            <person name="Ellouze W."/>
            <person name="Ilyukhin E."/>
            <person name="Sulman M."/>
            <person name="Ali S."/>
        </authorList>
    </citation>
    <scope>NUCLEOTIDE SEQUENCE [LARGE SCALE GENOMIC DNA]</scope>
    <source>
        <strain evidence="2 3">M45-28</strain>
    </source>
</reference>